<sequence>MSTRSALEVSWVGEEVSPNEVVRRDKAMEIHTLLHLEPVEREGLKRITQVPGVHWRDAVFAVPRAPDNPDPATVYELKSHEADDLAKHEKD</sequence>
<dbReference type="Proteomes" id="UP001595075">
    <property type="component" value="Unassembled WGS sequence"/>
</dbReference>
<proteinExistence type="predicted"/>
<reference evidence="2 3" key="1">
    <citation type="journal article" date="2024" name="Commun. Biol.">
        <title>Comparative genomic analysis of thermophilic fungi reveals convergent evolutionary adaptations and gene losses.</title>
        <authorList>
            <person name="Steindorff A.S."/>
            <person name="Aguilar-Pontes M.V."/>
            <person name="Robinson A.J."/>
            <person name="Andreopoulos B."/>
            <person name="LaButti K."/>
            <person name="Kuo A."/>
            <person name="Mondo S."/>
            <person name="Riley R."/>
            <person name="Otillar R."/>
            <person name="Haridas S."/>
            <person name="Lipzen A."/>
            <person name="Grimwood J."/>
            <person name="Schmutz J."/>
            <person name="Clum A."/>
            <person name="Reid I.D."/>
            <person name="Moisan M.C."/>
            <person name="Butler G."/>
            <person name="Nguyen T.T.M."/>
            <person name="Dewar K."/>
            <person name="Conant G."/>
            <person name="Drula E."/>
            <person name="Henrissat B."/>
            <person name="Hansel C."/>
            <person name="Singer S."/>
            <person name="Hutchinson M.I."/>
            <person name="de Vries R.P."/>
            <person name="Natvig D.O."/>
            <person name="Powell A.J."/>
            <person name="Tsang A."/>
            <person name="Grigoriev I.V."/>
        </authorList>
    </citation>
    <scope>NUCLEOTIDE SEQUENCE [LARGE SCALE GENOMIC DNA]</scope>
    <source>
        <strain evidence="2 3">CBS 494.80</strain>
    </source>
</reference>
<name>A0ABR4CP23_9HELO</name>
<accession>A0ABR4CP23</accession>
<organism evidence="2 3">
    <name type="scientific">Oculimacula yallundae</name>
    <dbReference type="NCBI Taxonomy" id="86028"/>
    <lineage>
        <taxon>Eukaryota</taxon>
        <taxon>Fungi</taxon>
        <taxon>Dikarya</taxon>
        <taxon>Ascomycota</taxon>
        <taxon>Pezizomycotina</taxon>
        <taxon>Leotiomycetes</taxon>
        <taxon>Helotiales</taxon>
        <taxon>Ploettnerulaceae</taxon>
        <taxon>Oculimacula</taxon>
    </lineage>
</organism>
<evidence type="ECO:0000256" key="1">
    <source>
        <dbReference type="SAM" id="MobiDB-lite"/>
    </source>
</evidence>
<feature type="region of interest" description="Disordered" evidence="1">
    <location>
        <begin position="66"/>
        <end position="91"/>
    </location>
</feature>
<dbReference type="EMBL" id="JAZHXI010000005">
    <property type="protein sequence ID" value="KAL2071151.1"/>
    <property type="molecule type" value="Genomic_DNA"/>
</dbReference>
<keyword evidence="3" id="KW-1185">Reference proteome</keyword>
<feature type="compositionally biased region" description="Basic and acidic residues" evidence="1">
    <location>
        <begin position="77"/>
        <end position="91"/>
    </location>
</feature>
<gene>
    <name evidence="2" type="ORF">VTL71DRAFT_12386</name>
</gene>
<evidence type="ECO:0000313" key="2">
    <source>
        <dbReference type="EMBL" id="KAL2071151.1"/>
    </source>
</evidence>
<protein>
    <submittedName>
        <fullName evidence="2">Uncharacterized protein</fullName>
    </submittedName>
</protein>
<evidence type="ECO:0000313" key="3">
    <source>
        <dbReference type="Proteomes" id="UP001595075"/>
    </source>
</evidence>
<comment type="caution">
    <text evidence="2">The sequence shown here is derived from an EMBL/GenBank/DDBJ whole genome shotgun (WGS) entry which is preliminary data.</text>
</comment>